<feature type="transmembrane region" description="Helical" evidence="1">
    <location>
        <begin position="14"/>
        <end position="39"/>
    </location>
</feature>
<dbReference type="AlphaFoldDB" id="A0A212QPE5"/>
<dbReference type="Proteomes" id="UP000198418">
    <property type="component" value="Unassembled WGS sequence"/>
</dbReference>
<organism evidence="2 3">
    <name type="scientific">Rhodoblastus acidophilus</name>
    <name type="common">Rhodopseudomonas acidophila</name>
    <dbReference type="NCBI Taxonomy" id="1074"/>
    <lineage>
        <taxon>Bacteria</taxon>
        <taxon>Pseudomonadati</taxon>
        <taxon>Pseudomonadota</taxon>
        <taxon>Alphaproteobacteria</taxon>
        <taxon>Hyphomicrobiales</taxon>
        <taxon>Rhodoblastaceae</taxon>
        <taxon>Rhodoblastus</taxon>
    </lineage>
</organism>
<evidence type="ECO:0000313" key="2">
    <source>
        <dbReference type="EMBL" id="SNB61297.1"/>
    </source>
</evidence>
<dbReference type="EMBL" id="FYDG01000001">
    <property type="protein sequence ID" value="SNB61297.1"/>
    <property type="molecule type" value="Genomic_DNA"/>
</dbReference>
<keyword evidence="1" id="KW-0812">Transmembrane</keyword>
<keyword evidence="3" id="KW-1185">Reference proteome</keyword>
<protein>
    <submittedName>
        <fullName evidence="2">Uncharacterized membrane protein</fullName>
    </submittedName>
</protein>
<dbReference type="RefSeq" id="WP_088519419.1">
    <property type="nucleotide sequence ID" value="NZ_FYDG01000001.1"/>
</dbReference>
<name>A0A212QPE5_RHOAC</name>
<keyword evidence="1" id="KW-1133">Transmembrane helix</keyword>
<gene>
    <name evidence="2" type="ORF">SAMN06265338_1011025</name>
</gene>
<accession>A0A212QPE5</accession>
<sequence>MSAPSDRFDRMVGLIPWALAVAFGAVATHLLSVLALPALAPNSAYRRLAADLPLGEVRLLPRATPDHPGPTFSDPFAFLAVCRFDLTLGPLRLRANADGDHPLSVSVRLANGAIVWSGSDGQTPGGHFNILIVTRSQADAIDAAREDQDETATDGDELRLVAPRPKGFALFRLLALREGEAETVAAQRAGFECATEKPPQ</sequence>
<proteinExistence type="predicted"/>
<dbReference type="OrthoDB" id="1346484at2"/>
<reference evidence="3" key="1">
    <citation type="submission" date="2017-06" db="EMBL/GenBank/DDBJ databases">
        <authorList>
            <person name="Varghese N."/>
            <person name="Submissions S."/>
        </authorList>
    </citation>
    <scope>NUCLEOTIDE SEQUENCE [LARGE SCALE GENOMIC DNA]</scope>
    <source>
        <strain evidence="3">DSM 137</strain>
    </source>
</reference>
<evidence type="ECO:0000313" key="3">
    <source>
        <dbReference type="Proteomes" id="UP000198418"/>
    </source>
</evidence>
<keyword evidence="1" id="KW-0472">Membrane</keyword>
<evidence type="ECO:0000256" key="1">
    <source>
        <dbReference type="SAM" id="Phobius"/>
    </source>
</evidence>